<organism evidence="2 3">
    <name type="scientific">Rhodococcus rhodnii</name>
    <dbReference type="NCBI Taxonomy" id="38312"/>
    <lineage>
        <taxon>Bacteria</taxon>
        <taxon>Bacillati</taxon>
        <taxon>Actinomycetota</taxon>
        <taxon>Actinomycetes</taxon>
        <taxon>Mycobacteriales</taxon>
        <taxon>Nocardiaceae</taxon>
        <taxon>Rhodococcus</taxon>
    </lineage>
</organism>
<dbReference type="AlphaFoldDB" id="A0A6P2CJ18"/>
<feature type="transmembrane region" description="Helical" evidence="1">
    <location>
        <begin position="63"/>
        <end position="82"/>
    </location>
</feature>
<evidence type="ECO:0000313" key="3">
    <source>
        <dbReference type="Proteomes" id="UP000471120"/>
    </source>
</evidence>
<accession>A0A6P2CJ18</accession>
<sequence>MTYRQWNILVPGAYAALCAVQLIGWVRAEHEWYRIVGCVVAVAALGAIVVATIARRRHAPSRVMSESLALALLMGAGATALHTDYAGATVTLIVFTLVLGIGSGSGLFARESPAAWIDRVTGFSPRHSRRDG</sequence>
<feature type="transmembrane region" description="Helical" evidence="1">
    <location>
        <begin position="88"/>
        <end position="109"/>
    </location>
</feature>
<comment type="caution">
    <text evidence="2">The sequence shown here is derived from an EMBL/GenBank/DDBJ whole genome shotgun (WGS) entry which is preliminary data.</text>
</comment>
<dbReference type="EMBL" id="QRCM01000001">
    <property type="protein sequence ID" value="TXG91751.1"/>
    <property type="molecule type" value="Genomic_DNA"/>
</dbReference>
<keyword evidence="1" id="KW-0812">Transmembrane</keyword>
<gene>
    <name evidence="2" type="ORF">DW322_18110</name>
</gene>
<dbReference type="Proteomes" id="UP000471120">
    <property type="component" value="Unassembled WGS sequence"/>
</dbReference>
<feature type="transmembrane region" description="Helical" evidence="1">
    <location>
        <begin position="7"/>
        <end position="26"/>
    </location>
</feature>
<reference evidence="2 3" key="1">
    <citation type="submission" date="2018-07" db="EMBL/GenBank/DDBJ databases">
        <title>Genome sequence of Rhodococcus rhodnii ATCC 35071 from Rhodnius prolixus.</title>
        <authorList>
            <person name="Patel V."/>
            <person name="Vogel K.J."/>
        </authorList>
    </citation>
    <scope>NUCLEOTIDE SEQUENCE [LARGE SCALE GENOMIC DNA]</scope>
    <source>
        <strain evidence="2 3">ATCC 35071</strain>
    </source>
</reference>
<keyword evidence="1" id="KW-0472">Membrane</keyword>
<proteinExistence type="predicted"/>
<name>A0A6P2CJ18_9NOCA</name>
<evidence type="ECO:0000256" key="1">
    <source>
        <dbReference type="SAM" id="Phobius"/>
    </source>
</evidence>
<feature type="transmembrane region" description="Helical" evidence="1">
    <location>
        <begin position="32"/>
        <end position="51"/>
    </location>
</feature>
<evidence type="ECO:0000313" key="2">
    <source>
        <dbReference type="EMBL" id="TXG91751.1"/>
    </source>
</evidence>
<keyword evidence="1" id="KW-1133">Transmembrane helix</keyword>
<protein>
    <submittedName>
        <fullName evidence="2">Uncharacterized protein</fullName>
    </submittedName>
</protein>